<dbReference type="InterPro" id="IPR006091">
    <property type="entry name" value="Acyl-CoA_Oxase/DH_mid-dom"/>
</dbReference>
<dbReference type="EMBL" id="UPHU01000001">
    <property type="protein sequence ID" value="VBA47195.1"/>
    <property type="molecule type" value="Genomic_DNA"/>
</dbReference>
<protein>
    <submittedName>
        <fullName evidence="9">Acyl-CoA dehydrogenase</fullName>
        <ecNumber evidence="9">1.3.99.-</ecNumber>
    </submittedName>
</protein>
<feature type="domain" description="Acyl-CoA oxidase/dehydrogenase middle" evidence="7">
    <location>
        <begin position="124"/>
        <end position="219"/>
    </location>
</feature>
<dbReference type="PROSITE" id="PS00072">
    <property type="entry name" value="ACYL_COA_DH_1"/>
    <property type="match status" value="1"/>
</dbReference>
<dbReference type="Gene3D" id="2.40.110.10">
    <property type="entry name" value="Butyryl-CoA Dehydrogenase, subunit A, domain 2"/>
    <property type="match status" value="1"/>
</dbReference>
<dbReference type="Pfam" id="PF02771">
    <property type="entry name" value="Acyl-CoA_dh_N"/>
    <property type="match status" value="1"/>
</dbReference>
<feature type="domain" description="Acyl-CoA dehydrogenase/oxidase N-terminal" evidence="8">
    <location>
        <begin position="7"/>
        <end position="119"/>
    </location>
</feature>
<keyword evidence="4 5" id="KW-0274">FAD</keyword>
<dbReference type="Gene3D" id="1.20.140.10">
    <property type="entry name" value="Butyryl-CoA Dehydrogenase, subunit A, domain 3"/>
    <property type="match status" value="1"/>
</dbReference>
<dbReference type="EC" id="1.3.99.-" evidence="9"/>
<dbReference type="Pfam" id="PF00441">
    <property type="entry name" value="Acyl-CoA_dh_1"/>
    <property type="match status" value="1"/>
</dbReference>
<dbReference type="GO" id="GO:0003995">
    <property type="term" value="F:acyl-CoA dehydrogenase activity"/>
    <property type="evidence" value="ECO:0007669"/>
    <property type="project" value="InterPro"/>
</dbReference>
<proteinExistence type="inferred from homology"/>
<dbReference type="AlphaFoldDB" id="A0A498QKQ1"/>
<sequence>MIDVFLTDEQRRLRAEVREWLDDAYPPDRVVALERDREYPEEFWAACAERGWCGIPAPVEHGGRAGTVTDLCVFVEEVAKTTISLATLYITATIFGSHALEICGSPAQRERLLPAVATGAVRFALAMSEPGAGSDFAAMTTTATRVDGGWRIDGRKGPISGAERAEVLITAARTATDPGSRHRGISLFLVEPPVAGLTFERREFAAMRGLPVDDVGYDSVVVSDDALLGAEGEGWRNLARLMDPERLANAAQAVGVAQAAVDDAVAYARARHQYSKPIGQFQAVAHPLATAHAEIAAARLLVYGAARKRDVEGPCPLEASMAKMVANNVAVRATEAALQTAGARGYQADSPFMRRFLEARGCELGGGTSQIQRNIVSHYLGLR</sequence>
<dbReference type="InterPro" id="IPR036250">
    <property type="entry name" value="AcylCo_DH-like_C"/>
</dbReference>
<evidence type="ECO:0000256" key="2">
    <source>
        <dbReference type="ARBA" id="ARBA00009347"/>
    </source>
</evidence>
<evidence type="ECO:0000256" key="4">
    <source>
        <dbReference type="ARBA" id="ARBA00022827"/>
    </source>
</evidence>
<evidence type="ECO:0000256" key="5">
    <source>
        <dbReference type="RuleBase" id="RU362125"/>
    </source>
</evidence>
<dbReference type="InterPro" id="IPR009100">
    <property type="entry name" value="AcylCoA_DH/oxidase_NM_dom_sf"/>
</dbReference>
<dbReference type="OrthoDB" id="3205875at2"/>
<dbReference type="FunFam" id="1.20.140.10:FF:000004">
    <property type="entry name" value="Acyl-CoA dehydrogenase FadE25"/>
    <property type="match status" value="1"/>
</dbReference>
<organism evidence="9 10">
    <name type="scientific">Mycobacterium pseudokansasii</name>
    <dbReference type="NCBI Taxonomy" id="2341080"/>
    <lineage>
        <taxon>Bacteria</taxon>
        <taxon>Bacillati</taxon>
        <taxon>Actinomycetota</taxon>
        <taxon>Actinomycetes</taxon>
        <taxon>Mycobacteriales</taxon>
        <taxon>Mycobacteriaceae</taxon>
        <taxon>Mycobacterium</taxon>
    </lineage>
</organism>
<dbReference type="InterPro" id="IPR013786">
    <property type="entry name" value="AcylCoA_DH/ox_N"/>
</dbReference>
<keyword evidence="10" id="KW-1185">Reference proteome</keyword>
<dbReference type="PANTHER" id="PTHR43884:SF12">
    <property type="entry name" value="ISOVALERYL-COA DEHYDROGENASE, MITOCHONDRIAL-RELATED"/>
    <property type="match status" value="1"/>
</dbReference>
<evidence type="ECO:0000259" key="8">
    <source>
        <dbReference type="Pfam" id="PF02771"/>
    </source>
</evidence>
<evidence type="ECO:0000256" key="3">
    <source>
        <dbReference type="ARBA" id="ARBA00022630"/>
    </source>
</evidence>
<reference evidence="9 10" key="1">
    <citation type="submission" date="2018-09" db="EMBL/GenBank/DDBJ databases">
        <authorList>
            <person name="Tagini F."/>
        </authorList>
    </citation>
    <scope>NUCLEOTIDE SEQUENCE [LARGE SCALE GENOMIC DNA]</scope>
    <source>
        <strain evidence="9 10">MK142</strain>
    </source>
</reference>
<dbReference type="InterPro" id="IPR006089">
    <property type="entry name" value="Acyl-CoA_DH_CS"/>
</dbReference>
<dbReference type="GO" id="GO:0050660">
    <property type="term" value="F:flavin adenine dinucleotide binding"/>
    <property type="evidence" value="ECO:0007669"/>
    <property type="project" value="InterPro"/>
</dbReference>
<dbReference type="InterPro" id="IPR046373">
    <property type="entry name" value="Acyl-CoA_Oxase/DH_mid-dom_sf"/>
</dbReference>
<evidence type="ECO:0000259" key="7">
    <source>
        <dbReference type="Pfam" id="PF02770"/>
    </source>
</evidence>
<dbReference type="PANTHER" id="PTHR43884">
    <property type="entry name" value="ACYL-COA DEHYDROGENASE"/>
    <property type="match status" value="1"/>
</dbReference>
<dbReference type="SUPFAM" id="SSF47203">
    <property type="entry name" value="Acyl-CoA dehydrogenase C-terminal domain-like"/>
    <property type="match status" value="1"/>
</dbReference>
<evidence type="ECO:0000259" key="6">
    <source>
        <dbReference type="Pfam" id="PF00441"/>
    </source>
</evidence>
<dbReference type="Proteomes" id="UP000268285">
    <property type="component" value="Unassembled WGS sequence"/>
</dbReference>
<dbReference type="RefSeq" id="WP_063466950.1">
    <property type="nucleotide sequence ID" value="NZ_JAIENV010000170.1"/>
</dbReference>
<dbReference type="PIRSF" id="PIRSF016578">
    <property type="entry name" value="HsaA"/>
    <property type="match status" value="1"/>
</dbReference>
<dbReference type="InterPro" id="IPR037069">
    <property type="entry name" value="AcylCoA_DH/ox_N_sf"/>
</dbReference>
<gene>
    <name evidence="9" type="primary">mmgC_4</name>
    <name evidence="9" type="ORF">LAUMK142_00649</name>
</gene>
<dbReference type="InterPro" id="IPR009075">
    <property type="entry name" value="AcylCo_DH/oxidase_C"/>
</dbReference>
<dbReference type="SUPFAM" id="SSF56645">
    <property type="entry name" value="Acyl-CoA dehydrogenase NM domain-like"/>
    <property type="match status" value="1"/>
</dbReference>
<keyword evidence="5 9" id="KW-0560">Oxidoreductase</keyword>
<name>A0A498QKQ1_9MYCO</name>
<dbReference type="CDD" id="cd00567">
    <property type="entry name" value="ACAD"/>
    <property type="match status" value="1"/>
</dbReference>
<evidence type="ECO:0000313" key="9">
    <source>
        <dbReference type="EMBL" id="VBA47195.1"/>
    </source>
</evidence>
<comment type="cofactor">
    <cofactor evidence="1 5">
        <name>FAD</name>
        <dbReference type="ChEBI" id="CHEBI:57692"/>
    </cofactor>
</comment>
<evidence type="ECO:0000313" key="10">
    <source>
        <dbReference type="Proteomes" id="UP000268285"/>
    </source>
</evidence>
<dbReference type="Pfam" id="PF02770">
    <property type="entry name" value="Acyl-CoA_dh_M"/>
    <property type="match status" value="1"/>
</dbReference>
<comment type="similarity">
    <text evidence="2 5">Belongs to the acyl-CoA dehydrogenase family.</text>
</comment>
<keyword evidence="3 5" id="KW-0285">Flavoprotein</keyword>
<evidence type="ECO:0000256" key="1">
    <source>
        <dbReference type="ARBA" id="ARBA00001974"/>
    </source>
</evidence>
<feature type="domain" description="Acyl-CoA dehydrogenase/oxidase C-terminal" evidence="6">
    <location>
        <begin position="232"/>
        <end position="377"/>
    </location>
</feature>
<dbReference type="Gene3D" id="1.10.540.10">
    <property type="entry name" value="Acyl-CoA dehydrogenase/oxidase, N-terminal domain"/>
    <property type="match status" value="1"/>
</dbReference>
<accession>A0A498QKQ1</accession>